<accession>A0A5M8ADR3</accession>
<dbReference type="RefSeq" id="WP_150083820.1">
    <property type="nucleotide sequence ID" value="NZ_VWRN01000045.1"/>
</dbReference>
<keyword evidence="2" id="KW-0732">Signal</keyword>
<dbReference type="Proteomes" id="UP000324324">
    <property type="component" value="Unassembled WGS sequence"/>
</dbReference>
<evidence type="ECO:0000256" key="2">
    <source>
        <dbReference type="SAM" id="SignalP"/>
    </source>
</evidence>
<gene>
    <name evidence="3" type="ORF">F1599_16805</name>
</gene>
<evidence type="ECO:0000313" key="3">
    <source>
        <dbReference type="EMBL" id="KAA6120822.1"/>
    </source>
</evidence>
<feature type="region of interest" description="Disordered" evidence="1">
    <location>
        <begin position="26"/>
        <end position="86"/>
    </location>
</feature>
<proteinExistence type="predicted"/>
<keyword evidence="4" id="KW-1185">Reference proteome</keyword>
<feature type="signal peptide" evidence="2">
    <location>
        <begin position="1"/>
        <end position="18"/>
    </location>
</feature>
<comment type="caution">
    <text evidence="3">The sequence shown here is derived from an EMBL/GenBank/DDBJ whole genome shotgun (WGS) entry which is preliminary data.</text>
</comment>
<organism evidence="3 4">
    <name type="scientific">Cupriavidus cauae</name>
    <dbReference type="NCBI Taxonomy" id="2608999"/>
    <lineage>
        <taxon>Bacteria</taxon>
        <taxon>Pseudomonadati</taxon>
        <taxon>Pseudomonadota</taxon>
        <taxon>Betaproteobacteria</taxon>
        <taxon>Burkholderiales</taxon>
        <taxon>Burkholderiaceae</taxon>
        <taxon>Cupriavidus</taxon>
    </lineage>
</organism>
<sequence length="125" mass="12598">MLPLLPLLPLLPSLLLLAACGGGSPDDGARLSDAAQRALSEAPAAAPPDTASAAAADPLATAAAEGVIEGEAPESAGTPPVAPHPTRLVMLEDGLYARDAGDNWKKYENGSWVSVHAPQLPSGMQ</sequence>
<name>A0A5M8ADR3_9BURK</name>
<protein>
    <submittedName>
        <fullName evidence="3">Uncharacterized protein</fullName>
    </submittedName>
</protein>
<feature type="compositionally biased region" description="Low complexity" evidence="1">
    <location>
        <begin position="42"/>
        <end position="64"/>
    </location>
</feature>
<dbReference type="AlphaFoldDB" id="A0A5M8ADR3"/>
<reference evidence="3 4" key="1">
    <citation type="submission" date="2019-09" db="EMBL/GenBank/DDBJ databases">
        <title>Isolation of a novel species in the genus Cupriavidus from patients with sepsis using whole genome sequencing.</title>
        <authorList>
            <person name="Kweon O.J."/>
            <person name="Lee M.-K."/>
        </authorList>
    </citation>
    <scope>NUCLEOTIDE SEQUENCE [LARGE SCALE GENOMIC DNA]</scope>
    <source>
        <strain evidence="3 4">MKL-01</strain>
    </source>
</reference>
<evidence type="ECO:0000313" key="4">
    <source>
        <dbReference type="Proteomes" id="UP000324324"/>
    </source>
</evidence>
<feature type="chain" id="PRO_5024326056" evidence="2">
    <location>
        <begin position="19"/>
        <end position="125"/>
    </location>
</feature>
<dbReference type="EMBL" id="VWRN01000045">
    <property type="protein sequence ID" value="KAA6120822.1"/>
    <property type="molecule type" value="Genomic_DNA"/>
</dbReference>
<evidence type="ECO:0000256" key="1">
    <source>
        <dbReference type="SAM" id="MobiDB-lite"/>
    </source>
</evidence>